<feature type="non-terminal residue" evidence="1">
    <location>
        <position position="1"/>
    </location>
</feature>
<gene>
    <name evidence="1" type="ORF">B7463_g7893</name>
</gene>
<feature type="non-terminal residue" evidence="1">
    <location>
        <position position="275"/>
    </location>
</feature>
<dbReference type="Proteomes" id="UP000258309">
    <property type="component" value="Unassembled WGS sequence"/>
</dbReference>
<dbReference type="OrthoDB" id="10397398at2759"/>
<dbReference type="AlphaFoldDB" id="A0A3E2H5A1"/>
<proteinExistence type="predicted"/>
<sequence>MIRFRSSRHSNAHRNARMLLAKGHSSPIKLHPSLDPEKHTYFLEAGSETWLFLGKHLTTHLPLLPNVLKRAMALYYDVVDHFYGQWIHNFDPYIYEGALRCLLLKMYRLEEAAGHLNLRYWQQWHLYNARNHNETVFEEILLWRLPQWQSLGSIQELEDDLYNALQYFMAIYEILRPDRGFGVGRVLYGEIILEASQFAEWIAEYLGGDQLFVMVYWVVKIAYNYDVQEGFEAARQMVRQLDRKERQELENEAGQRKGTDQIAEDLFNIIVLRLY</sequence>
<organism evidence="1 2">
    <name type="scientific">Scytalidium lignicola</name>
    <name type="common">Hyphomycete</name>
    <dbReference type="NCBI Taxonomy" id="5539"/>
    <lineage>
        <taxon>Eukaryota</taxon>
        <taxon>Fungi</taxon>
        <taxon>Dikarya</taxon>
        <taxon>Ascomycota</taxon>
        <taxon>Pezizomycotina</taxon>
        <taxon>Leotiomycetes</taxon>
        <taxon>Leotiomycetes incertae sedis</taxon>
        <taxon>Scytalidium</taxon>
    </lineage>
</organism>
<accession>A0A3E2H5A1</accession>
<comment type="caution">
    <text evidence="1">The sequence shown here is derived from an EMBL/GenBank/DDBJ whole genome shotgun (WGS) entry which is preliminary data.</text>
</comment>
<keyword evidence="2" id="KW-1185">Reference proteome</keyword>
<reference evidence="1 2" key="1">
    <citation type="submission" date="2018-05" db="EMBL/GenBank/DDBJ databases">
        <title>Draft genome sequence of Scytalidium lignicola DSM 105466, a ubiquitous saprotrophic fungus.</title>
        <authorList>
            <person name="Buettner E."/>
            <person name="Gebauer A.M."/>
            <person name="Hofrichter M."/>
            <person name="Liers C."/>
            <person name="Kellner H."/>
        </authorList>
    </citation>
    <scope>NUCLEOTIDE SEQUENCE [LARGE SCALE GENOMIC DNA]</scope>
    <source>
        <strain evidence="1 2">DSM 105466</strain>
    </source>
</reference>
<protein>
    <submittedName>
        <fullName evidence="1">Uncharacterized protein</fullName>
    </submittedName>
</protein>
<evidence type="ECO:0000313" key="2">
    <source>
        <dbReference type="Proteomes" id="UP000258309"/>
    </source>
</evidence>
<evidence type="ECO:0000313" key="1">
    <source>
        <dbReference type="EMBL" id="RFU28461.1"/>
    </source>
</evidence>
<name>A0A3E2H5A1_SCYLI</name>
<dbReference type="EMBL" id="NCSJ02000163">
    <property type="protein sequence ID" value="RFU28461.1"/>
    <property type="molecule type" value="Genomic_DNA"/>
</dbReference>